<dbReference type="Proteomes" id="UP001321760">
    <property type="component" value="Unassembled WGS sequence"/>
</dbReference>
<organism evidence="1 2">
    <name type="scientific">Podospora aff. communis PSN243</name>
    <dbReference type="NCBI Taxonomy" id="3040156"/>
    <lineage>
        <taxon>Eukaryota</taxon>
        <taxon>Fungi</taxon>
        <taxon>Dikarya</taxon>
        <taxon>Ascomycota</taxon>
        <taxon>Pezizomycotina</taxon>
        <taxon>Sordariomycetes</taxon>
        <taxon>Sordariomycetidae</taxon>
        <taxon>Sordariales</taxon>
        <taxon>Podosporaceae</taxon>
        <taxon>Podospora</taxon>
    </lineage>
</organism>
<comment type="caution">
    <text evidence="1">The sequence shown here is derived from an EMBL/GenBank/DDBJ whole genome shotgun (WGS) entry which is preliminary data.</text>
</comment>
<accession>A0AAV9GFT6</accession>
<reference evidence="1" key="1">
    <citation type="journal article" date="2023" name="Mol. Phylogenet. Evol.">
        <title>Genome-scale phylogeny and comparative genomics of the fungal order Sordariales.</title>
        <authorList>
            <person name="Hensen N."/>
            <person name="Bonometti L."/>
            <person name="Westerberg I."/>
            <person name="Brannstrom I.O."/>
            <person name="Guillou S."/>
            <person name="Cros-Aarteil S."/>
            <person name="Calhoun S."/>
            <person name="Haridas S."/>
            <person name="Kuo A."/>
            <person name="Mondo S."/>
            <person name="Pangilinan J."/>
            <person name="Riley R."/>
            <person name="LaButti K."/>
            <person name="Andreopoulos B."/>
            <person name="Lipzen A."/>
            <person name="Chen C."/>
            <person name="Yan M."/>
            <person name="Daum C."/>
            <person name="Ng V."/>
            <person name="Clum A."/>
            <person name="Steindorff A."/>
            <person name="Ohm R.A."/>
            <person name="Martin F."/>
            <person name="Silar P."/>
            <person name="Natvig D.O."/>
            <person name="Lalanne C."/>
            <person name="Gautier V."/>
            <person name="Ament-Velasquez S.L."/>
            <person name="Kruys A."/>
            <person name="Hutchinson M.I."/>
            <person name="Powell A.J."/>
            <person name="Barry K."/>
            <person name="Miller A.N."/>
            <person name="Grigoriev I.V."/>
            <person name="Debuchy R."/>
            <person name="Gladieux P."/>
            <person name="Hiltunen Thoren M."/>
            <person name="Johannesson H."/>
        </authorList>
    </citation>
    <scope>NUCLEOTIDE SEQUENCE</scope>
    <source>
        <strain evidence="1">PSN243</strain>
    </source>
</reference>
<dbReference type="EMBL" id="MU865952">
    <property type="protein sequence ID" value="KAK4447077.1"/>
    <property type="molecule type" value="Genomic_DNA"/>
</dbReference>
<reference evidence="1" key="2">
    <citation type="submission" date="2023-05" db="EMBL/GenBank/DDBJ databases">
        <authorList>
            <consortium name="Lawrence Berkeley National Laboratory"/>
            <person name="Steindorff A."/>
            <person name="Hensen N."/>
            <person name="Bonometti L."/>
            <person name="Westerberg I."/>
            <person name="Brannstrom I.O."/>
            <person name="Guillou S."/>
            <person name="Cros-Aarteil S."/>
            <person name="Calhoun S."/>
            <person name="Haridas S."/>
            <person name="Kuo A."/>
            <person name="Mondo S."/>
            <person name="Pangilinan J."/>
            <person name="Riley R."/>
            <person name="Labutti K."/>
            <person name="Andreopoulos B."/>
            <person name="Lipzen A."/>
            <person name="Chen C."/>
            <person name="Yanf M."/>
            <person name="Daum C."/>
            <person name="Ng V."/>
            <person name="Clum A."/>
            <person name="Ohm R."/>
            <person name="Martin F."/>
            <person name="Silar P."/>
            <person name="Natvig D."/>
            <person name="Lalanne C."/>
            <person name="Gautier V."/>
            <person name="Ament-Velasquez S.L."/>
            <person name="Kruys A."/>
            <person name="Hutchinson M.I."/>
            <person name="Powell A.J."/>
            <person name="Barry K."/>
            <person name="Miller A.N."/>
            <person name="Grigoriev I.V."/>
            <person name="Debuchy R."/>
            <person name="Gladieux P."/>
            <person name="Thoren M.H."/>
            <person name="Johannesson H."/>
        </authorList>
    </citation>
    <scope>NUCLEOTIDE SEQUENCE</scope>
    <source>
        <strain evidence="1">PSN243</strain>
    </source>
</reference>
<protein>
    <submittedName>
        <fullName evidence="1">Uncharacterized protein</fullName>
    </submittedName>
</protein>
<proteinExistence type="predicted"/>
<evidence type="ECO:0000313" key="2">
    <source>
        <dbReference type="Proteomes" id="UP001321760"/>
    </source>
</evidence>
<gene>
    <name evidence="1" type="ORF">QBC34DRAFT_410412</name>
</gene>
<keyword evidence="2" id="KW-1185">Reference proteome</keyword>
<name>A0AAV9GFT6_9PEZI</name>
<evidence type="ECO:0000313" key="1">
    <source>
        <dbReference type="EMBL" id="KAK4447077.1"/>
    </source>
</evidence>
<sequence>MPWNRLPFELRLMVYDHVLDELDSREPSYSYATSGILQFNHEARRDNVGYVLVCKEWQDHFEAGTFRHLHIDQYRISDLDRFTERVPRRKKLVKFIHFTVKLPEYDCGVRLSEETPEEKSQNIAVFQRPSGIYWPFFPSGPLKERIPRTPRSLSTGSLWRLAPSHQAIAAMAAQTSGSTTGIRSVRCVMSSATRPLAGQRRVATIIYGDRLNECILDHWPWV</sequence>
<dbReference type="AlphaFoldDB" id="A0AAV9GFT6"/>